<reference evidence="1 2" key="1">
    <citation type="submission" date="2022-09" db="EMBL/GenBank/DDBJ databases">
        <authorList>
            <person name="Palmer J.M."/>
        </authorList>
    </citation>
    <scope>NUCLEOTIDE SEQUENCE [LARGE SCALE GENOMIC DNA]</scope>
    <source>
        <strain evidence="1 2">DSM 7382</strain>
    </source>
</reference>
<comment type="caution">
    <text evidence="1">The sequence shown here is derived from an EMBL/GenBank/DDBJ whole genome shotgun (WGS) entry which is preliminary data.</text>
</comment>
<accession>A0AAW0GIX6</accession>
<gene>
    <name evidence="1" type="ORF">QCA50_002860</name>
</gene>
<sequence>MSDSLPPTYSRFSLPAAYECGPVPTYTELAHTSERVLHSAPASPVTSRDTICHPAYTYRTDHLEVDLGRSPWSLQYAAYGKGGVITGSVKFTKKCTHVAKVTVTLLGYLITKASEHPLVAVPQVFKTCLVSKTMTLHSTAFKKSETVPADKTYFFTIPFPEQVKDHPGMPLPPTFTTFHPAAITDVEYSLQVDVVRKGLHRHEMFTIPVLYFPKSQPLVPEVPEDFLESPSVMSPLDKRVKQITVQPKFREGSCLSMPLDDVPSVNLLLPSSGAFASGSTIPVSLVVMCPSSPALAQALSAAVGLFLVKRKKLWVNGGRQISVREQLVHKAETFRMTELSEHEKYLSLQLKVGEPGCEYSFKVDGALEVEYFVRLIIRPPPYLKHLPVFQHDQPINVTTDQHGTLERELLMMGGVPMPALGLASPALRRTVRIGSC</sequence>
<evidence type="ECO:0008006" key="3">
    <source>
        <dbReference type="Google" id="ProtNLM"/>
    </source>
</evidence>
<evidence type="ECO:0000313" key="1">
    <source>
        <dbReference type="EMBL" id="KAK7693293.1"/>
    </source>
</evidence>
<proteinExistence type="predicted"/>
<dbReference type="AlphaFoldDB" id="A0AAW0GIX6"/>
<dbReference type="EMBL" id="JASBNA010000003">
    <property type="protein sequence ID" value="KAK7693293.1"/>
    <property type="molecule type" value="Genomic_DNA"/>
</dbReference>
<organism evidence="1 2">
    <name type="scientific">Cerrena zonata</name>
    <dbReference type="NCBI Taxonomy" id="2478898"/>
    <lineage>
        <taxon>Eukaryota</taxon>
        <taxon>Fungi</taxon>
        <taxon>Dikarya</taxon>
        <taxon>Basidiomycota</taxon>
        <taxon>Agaricomycotina</taxon>
        <taxon>Agaricomycetes</taxon>
        <taxon>Polyporales</taxon>
        <taxon>Cerrenaceae</taxon>
        <taxon>Cerrena</taxon>
    </lineage>
</organism>
<evidence type="ECO:0000313" key="2">
    <source>
        <dbReference type="Proteomes" id="UP001385951"/>
    </source>
</evidence>
<dbReference type="Proteomes" id="UP001385951">
    <property type="component" value="Unassembled WGS sequence"/>
</dbReference>
<name>A0AAW0GIX6_9APHY</name>
<protein>
    <recommendedName>
        <fullName evidence="3">Arrestin-like N-terminal domain-containing protein</fullName>
    </recommendedName>
</protein>
<keyword evidence="2" id="KW-1185">Reference proteome</keyword>